<dbReference type="Gene3D" id="3.30.70.930">
    <property type="match status" value="1"/>
</dbReference>
<protein>
    <submittedName>
        <fullName evidence="3">MTH1187 family thiamine-binding protein</fullName>
    </submittedName>
</protein>
<reference evidence="3 4" key="1">
    <citation type="submission" date="2020-01" db="EMBL/GenBank/DDBJ databases">
        <title>Whole-genome sequence of Heliobacterium undosum DSM 13378.</title>
        <authorList>
            <person name="Kyndt J.A."/>
            <person name="Meyer T.E."/>
        </authorList>
    </citation>
    <scope>NUCLEOTIDE SEQUENCE [LARGE SCALE GENOMIC DNA]</scope>
    <source>
        <strain evidence="3 4">DSM 13378</strain>
    </source>
</reference>
<dbReference type="AlphaFoldDB" id="A0A845KXC9"/>
<organism evidence="3 4">
    <name type="scientific">Heliomicrobium undosum</name>
    <dbReference type="NCBI Taxonomy" id="121734"/>
    <lineage>
        <taxon>Bacteria</taxon>
        <taxon>Bacillati</taxon>
        <taxon>Bacillota</taxon>
        <taxon>Clostridia</taxon>
        <taxon>Eubacteriales</taxon>
        <taxon>Heliobacteriaceae</taxon>
        <taxon>Heliomicrobium</taxon>
    </lineage>
</organism>
<dbReference type="PANTHER" id="PTHR33777:SF1">
    <property type="entry name" value="UPF0045 PROTEIN ECM15"/>
    <property type="match status" value="1"/>
</dbReference>
<evidence type="ECO:0000313" key="4">
    <source>
        <dbReference type="Proteomes" id="UP000463470"/>
    </source>
</evidence>
<dbReference type="Proteomes" id="UP000463470">
    <property type="component" value="Unassembled WGS sequence"/>
</dbReference>
<comment type="caution">
    <text evidence="3">The sequence shown here is derived from an EMBL/GenBank/DDBJ whole genome shotgun (WGS) entry which is preliminary data.</text>
</comment>
<dbReference type="PANTHER" id="PTHR33777">
    <property type="entry name" value="UPF0045 PROTEIN ECM15"/>
    <property type="match status" value="1"/>
</dbReference>
<dbReference type="InterPro" id="IPR029756">
    <property type="entry name" value="MTH1187/YkoF-like"/>
</dbReference>
<name>A0A845KXC9_9FIRM</name>
<sequence length="103" mass="11431">MPVIAEVTVVPLGTGSPSLSRYVADCHQLLREAEGIRYQLTPMSTVIEGELDRVVEVVRKMHEAPFTAGALRVSTTIRIDDRRDKPLSMEGKVRAVEEKLSNI</sequence>
<gene>
    <name evidence="3" type="ORF">GTO91_00440</name>
</gene>
<dbReference type="RefSeq" id="WP_161254048.1">
    <property type="nucleotide sequence ID" value="NZ_WXEY01000001.1"/>
</dbReference>
<feature type="domain" description="Thiamine-binding protein" evidence="2">
    <location>
        <begin position="5"/>
        <end position="97"/>
    </location>
</feature>
<evidence type="ECO:0000313" key="3">
    <source>
        <dbReference type="EMBL" id="MZP28192.1"/>
    </source>
</evidence>
<dbReference type="SUPFAM" id="SSF89957">
    <property type="entry name" value="MTH1187/YkoF-like"/>
    <property type="match status" value="1"/>
</dbReference>
<dbReference type="NCBIfam" id="TIGR00106">
    <property type="entry name" value="MTH1187 family thiamine-binding protein"/>
    <property type="match status" value="1"/>
</dbReference>
<dbReference type="EMBL" id="WXEY01000001">
    <property type="protein sequence ID" value="MZP28192.1"/>
    <property type="molecule type" value="Genomic_DNA"/>
</dbReference>
<comment type="similarity">
    <text evidence="1">Belongs to the UPF0045 family.</text>
</comment>
<dbReference type="OrthoDB" id="5886358at2"/>
<dbReference type="InterPro" id="IPR051614">
    <property type="entry name" value="UPF0045_domain"/>
</dbReference>
<dbReference type="GO" id="GO:0005829">
    <property type="term" value="C:cytosol"/>
    <property type="evidence" value="ECO:0007669"/>
    <property type="project" value="TreeGrafter"/>
</dbReference>
<proteinExistence type="inferred from homology"/>
<dbReference type="Pfam" id="PF01910">
    <property type="entry name" value="Thiamine_BP"/>
    <property type="match status" value="1"/>
</dbReference>
<accession>A0A845KXC9</accession>
<dbReference type="InterPro" id="IPR002767">
    <property type="entry name" value="Thiamine_BP"/>
</dbReference>
<keyword evidence="4" id="KW-1185">Reference proteome</keyword>
<evidence type="ECO:0000259" key="2">
    <source>
        <dbReference type="Pfam" id="PF01910"/>
    </source>
</evidence>
<evidence type="ECO:0000256" key="1">
    <source>
        <dbReference type="ARBA" id="ARBA00010272"/>
    </source>
</evidence>